<proteinExistence type="predicted"/>
<evidence type="ECO:0000313" key="1">
    <source>
        <dbReference type="EMBL" id="MFC7191321.1"/>
    </source>
</evidence>
<protein>
    <submittedName>
        <fullName evidence="1">Uncharacterized protein</fullName>
    </submittedName>
</protein>
<sequence length="216" mass="23748">MSQFSRADAVDRLARLIETVEQDSMPVPVREVWVYGDLALGIDPIDRLDVYLTKDLLFHGDASKEGAFIESHGIEGVGKTVSAEWADAHPEALCANTNGHAAPEKCLAAHLIDDEPIHLEVCNTGFENNVTQRLKGAMARQDYEQILDPRGVCLWVDGTQSEDAFEKLRSGELVFPTLPDALEMLGMDADETTEAANAIKHYRERQTGATVRGDVV</sequence>
<dbReference type="GeneID" id="76201045"/>
<dbReference type="Proteomes" id="UP001596417">
    <property type="component" value="Unassembled WGS sequence"/>
</dbReference>
<gene>
    <name evidence="1" type="ORF">ACFQL7_16955</name>
</gene>
<dbReference type="InterPro" id="IPR055521">
    <property type="entry name" value="DUF7095"/>
</dbReference>
<reference evidence="1 2" key="1">
    <citation type="journal article" date="2019" name="Int. J. Syst. Evol. Microbiol.">
        <title>The Global Catalogue of Microorganisms (GCM) 10K type strain sequencing project: providing services to taxonomists for standard genome sequencing and annotation.</title>
        <authorList>
            <consortium name="The Broad Institute Genomics Platform"/>
            <consortium name="The Broad Institute Genome Sequencing Center for Infectious Disease"/>
            <person name="Wu L."/>
            <person name="Ma J."/>
        </authorList>
    </citation>
    <scope>NUCLEOTIDE SEQUENCE [LARGE SCALE GENOMIC DNA]</scope>
    <source>
        <strain evidence="1 2">RDMS1</strain>
    </source>
</reference>
<evidence type="ECO:0000313" key="2">
    <source>
        <dbReference type="Proteomes" id="UP001596417"/>
    </source>
</evidence>
<dbReference type="RefSeq" id="WP_264556201.1">
    <property type="nucleotide sequence ID" value="NZ_CP109979.1"/>
</dbReference>
<organism evidence="1 2">
    <name type="scientific">Halocatena marina</name>
    <dbReference type="NCBI Taxonomy" id="2934937"/>
    <lineage>
        <taxon>Archaea</taxon>
        <taxon>Methanobacteriati</taxon>
        <taxon>Methanobacteriota</taxon>
        <taxon>Stenosarchaea group</taxon>
        <taxon>Halobacteria</taxon>
        <taxon>Halobacteriales</taxon>
        <taxon>Natronomonadaceae</taxon>
        <taxon>Halocatena</taxon>
    </lineage>
</organism>
<dbReference type="Pfam" id="PF23378">
    <property type="entry name" value="DUF7095"/>
    <property type="match status" value="1"/>
</dbReference>
<comment type="caution">
    <text evidence="1">The sequence shown here is derived from an EMBL/GenBank/DDBJ whole genome shotgun (WGS) entry which is preliminary data.</text>
</comment>
<keyword evidence="2" id="KW-1185">Reference proteome</keyword>
<accession>A0ABD5YT45</accession>
<name>A0ABD5YT45_9EURY</name>
<dbReference type="AlphaFoldDB" id="A0ABD5YT45"/>
<dbReference type="EMBL" id="JBHTAX010000001">
    <property type="protein sequence ID" value="MFC7191321.1"/>
    <property type="molecule type" value="Genomic_DNA"/>
</dbReference>